<accession>A0A5B7DLF5</accession>
<keyword evidence="3" id="KW-1185">Reference proteome</keyword>
<protein>
    <submittedName>
        <fullName evidence="2">Uncharacterized protein</fullName>
    </submittedName>
</protein>
<proteinExistence type="predicted"/>
<feature type="region of interest" description="Disordered" evidence="1">
    <location>
        <begin position="1"/>
        <end position="20"/>
    </location>
</feature>
<sequence>MGKTGWVTSRRPSHRTTVHHTTTTTTTITHYNTTQKTTPDYHTRYPGHPKHCSPAPALTFSILGTLPALLRSVPLLPLLLCLPPGSILQQLCVHLIHRQLYITHHRSTDETIFYGQLELREKKDEKIIHAKQ</sequence>
<comment type="caution">
    <text evidence="2">The sequence shown here is derived from an EMBL/GenBank/DDBJ whole genome shotgun (WGS) entry which is preliminary data.</text>
</comment>
<name>A0A5B7DLF5_PORTR</name>
<evidence type="ECO:0000313" key="2">
    <source>
        <dbReference type="EMBL" id="MPC21923.1"/>
    </source>
</evidence>
<evidence type="ECO:0000256" key="1">
    <source>
        <dbReference type="SAM" id="MobiDB-lite"/>
    </source>
</evidence>
<dbReference type="Proteomes" id="UP000324222">
    <property type="component" value="Unassembled WGS sequence"/>
</dbReference>
<gene>
    <name evidence="2" type="ORF">E2C01_014926</name>
</gene>
<evidence type="ECO:0000313" key="3">
    <source>
        <dbReference type="Proteomes" id="UP000324222"/>
    </source>
</evidence>
<dbReference type="AlphaFoldDB" id="A0A5B7DLF5"/>
<organism evidence="2 3">
    <name type="scientific">Portunus trituberculatus</name>
    <name type="common">Swimming crab</name>
    <name type="synonym">Neptunus trituberculatus</name>
    <dbReference type="NCBI Taxonomy" id="210409"/>
    <lineage>
        <taxon>Eukaryota</taxon>
        <taxon>Metazoa</taxon>
        <taxon>Ecdysozoa</taxon>
        <taxon>Arthropoda</taxon>
        <taxon>Crustacea</taxon>
        <taxon>Multicrustacea</taxon>
        <taxon>Malacostraca</taxon>
        <taxon>Eumalacostraca</taxon>
        <taxon>Eucarida</taxon>
        <taxon>Decapoda</taxon>
        <taxon>Pleocyemata</taxon>
        <taxon>Brachyura</taxon>
        <taxon>Eubrachyura</taxon>
        <taxon>Portunoidea</taxon>
        <taxon>Portunidae</taxon>
        <taxon>Portuninae</taxon>
        <taxon>Portunus</taxon>
    </lineage>
</organism>
<dbReference type="EMBL" id="VSRR010001032">
    <property type="protein sequence ID" value="MPC21923.1"/>
    <property type="molecule type" value="Genomic_DNA"/>
</dbReference>
<reference evidence="2 3" key="1">
    <citation type="submission" date="2019-05" db="EMBL/GenBank/DDBJ databases">
        <title>Another draft genome of Portunus trituberculatus and its Hox gene families provides insights of decapod evolution.</title>
        <authorList>
            <person name="Jeong J.-H."/>
            <person name="Song I."/>
            <person name="Kim S."/>
            <person name="Choi T."/>
            <person name="Kim D."/>
            <person name="Ryu S."/>
            <person name="Kim W."/>
        </authorList>
    </citation>
    <scope>NUCLEOTIDE SEQUENCE [LARGE SCALE GENOMIC DNA]</scope>
    <source>
        <tissue evidence="2">Muscle</tissue>
    </source>
</reference>